<feature type="transmembrane region" description="Helical" evidence="5">
    <location>
        <begin position="12"/>
        <end position="32"/>
    </location>
</feature>
<evidence type="ECO:0000256" key="3">
    <source>
        <dbReference type="ARBA" id="ARBA00022989"/>
    </source>
</evidence>
<dbReference type="Gene3D" id="1.20.1070.10">
    <property type="entry name" value="Rhodopsin 7-helix transmembrane proteins"/>
    <property type="match status" value="1"/>
</dbReference>
<organism evidence="7 8">
    <name type="scientific">Plectus sambesii</name>
    <dbReference type="NCBI Taxonomy" id="2011161"/>
    <lineage>
        <taxon>Eukaryota</taxon>
        <taxon>Metazoa</taxon>
        <taxon>Ecdysozoa</taxon>
        <taxon>Nematoda</taxon>
        <taxon>Chromadorea</taxon>
        <taxon>Plectida</taxon>
        <taxon>Plectina</taxon>
        <taxon>Plectoidea</taxon>
        <taxon>Plectidae</taxon>
        <taxon>Plectus</taxon>
    </lineage>
</organism>
<dbReference type="InterPro" id="IPR019426">
    <property type="entry name" value="7TM_GPCR_serpentine_rcpt_Srv"/>
</dbReference>
<sequence length="179" mass="20619">MVWTGEGTIDYVMIGLCAVCLPINLLFLAMLIKYRDRSPLNSSFFHLCMHLTIADSIMMLFSNLVFKFPMYGWFPAQILWDNKHGLLPKVPVVGVWYFSHAQAFGIIALALNRFTASWWPIKHREFWWTQSHMNIALLLQWLLPIAIVAPMFFADFTLTSNNATGGILFVAESMDFHRV</sequence>
<feature type="domain" description="G-protein coupled receptors family 1 profile" evidence="6">
    <location>
        <begin position="23"/>
        <end position="179"/>
    </location>
</feature>
<dbReference type="Proteomes" id="UP000887566">
    <property type="component" value="Unplaced"/>
</dbReference>
<proteinExistence type="predicted"/>
<reference evidence="8" key="1">
    <citation type="submission" date="2022-11" db="UniProtKB">
        <authorList>
            <consortium name="WormBaseParasite"/>
        </authorList>
    </citation>
    <scope>IDENTIFICATION</scope>
</reference>
<evidence type="ECO:0000313" key="7">
    <source>
        <dbReference type="Proteomes" id="UP000887566"/>
    </source>
</evidence>
<evidence type="ECO:0000256" key="5">
    <source>
        <dbReference type="SAM" id="Phobius"/>
    </source>
</evidence>
<dbReference type="WBParaSite" id="PSAMB.scaffold7905size6909.g30689.t1">
    <property type="protein sequence ID" value="PSAMB.scaffold7905size6909.g30689.t1"/>
    <property type="gene ID" value="PSAMB.scaffold7905size6909.g30689"/>
</dbReference>
<name>A0A914XCX7_9BILA</name>
<dbReference type="PROSITE" id="PS50262">
    <property type="entry name" value="G_PROTEIN_RECEP_F1_2"/>
    <property type="match status" value="1"/>
</dbReference>
<dbReference type="SUPFAM" id="SSF81321">
    <property type="entry name" value="Family A G protein-coupled receptor-like"/>
    <property type="match status" value="1"/>
</dbReference>
<keyword evidence="3 5" id="KW-1133">Transmembrane helix</keyword>
<accession>A0A914XCX7</accession>
<dbReference type="Pfam" id="PF10323">
    <property type="entry name" value="7TM_GPCR_Srv"/>
    <property type="match status" value="1"/>
</dbReference>
<dbReference type="InterPro" id="IPR017452">
    <property type="entry name" value="GPCR_Rhodpsn_7TM"/>
</dbReference>
<feature type="transmembrane region" description="Helical" evidence="5">
    <location>
        <begin position="95"/>
        <end position="114"/>
    </location>
</feature>
<evidence type="ECO:0000259" key="6">
    <source>
        <dbReference type="PROSITE" id="PS50262"/>
    </source>
</evidence>
<keyword evidence="4 5" id="KW-0472">Membrane</keyword>
<dbReference type="PANTHER" id="PTHR31748">
    <property type="entry name" value="SERPENTINE RECEPTOR, CLASS V"/>
    <property type="match status" value="1"/>
</dbReference>
<dbReference type="PANTHER" id="PTHR31748:SF1">
    <property type="entry name" value="SERPENTINE RECEPTOR, CLASS V"/>
    <property type="match status" value="1"/>
</dbReference>
<feature type="transmembrane region" description="Helical" evidence="5">
    <location>
        <begin position="135"/>
        <end position="153"/>
    </location>
</feature>
<evidence type="ECO:0000256" key="1">
    <source>
        <dbReference type="ARBA" id="ARBA00004370"/>
    </source>
</evidence>
<feature type="transmembrane region" description="Helical" evidence="5">
    <location>
        <begin position="44"/>
        <end position="66"/>
    </location>
</feature>
<comment type="subcellular location">
    <subcellularLocation>
        <location evidence="1">Membrane</location>
    </subcellularLocation>
</comment>
<evidence type="ECO:0000256" key="2">
    <source>
        <dbReference type="ARBA" id="ARBA00022692"/>
    </source>
</evidence>
<keyword evidence="2 5" id="KW-0812">Transmembrane</keyword>
<dbReference type="AlphaFoldDB" id="A0A914XCX7"/>
<protein>
    <submittedName>
        <fullName evidence="8">G-protein coupled receptors family 1 profile domain-containing protein</fullName>
    </submittedName>
</protein>
<dbReference type="GO" id="GO:0016020">
    <property type="term" value="C:membrane"/>
    <property type="evidence" value="ECO:0007669"/>
    <property type="project" value="UniProtKB-SubCell"/>
</dbReference>
<keyword evidence="7" id="KW-1185">Reference proteome</keyword>
<evidence type="ECO:0000313" key="8">
    <source>
        <dbReference type="WBParaSite" id="PSAMB.scaffold7905size6909.g30689.t1"/>
    </source>
</evidence>
<evidence type="ECO:0000256" key="4">
    <source>
        <dbReference type="ARBA" id="ARBA00023136"/>
    </source>
</evidence>